<evidence type="ECO:0000256" key="1">
    <source>
        <dbReference type="ARBA" id="ARBA00023157"/>
    </source>
</evidence>
<gene>
    <name evidence="6" type="primary">LOC108077928</name>
</gene>
<dbReference type="InterPro" id="IPR043504">
    <property type="entry name" value="Peptidase_S1_PA_chymotrypsin"/>
</dbReference>
<dbReference type="PANTHER" id="PTHR24256">
    <property type="entry name" value="TRYPTASE-RELATED"/>
    <property type="match status" value="1"/>
</dbReference>
<dbReference type="RefSeq" id="XP_017026957.2">
    <property type="nucleotide sequence ID" value="XM_017171468.2"/>
</dbReference>
<dbReference type="SUPFAM" id="SSF50494">
    <property type="entry name" value="Trypsin-like serine proteases"/>
    <property type="match status" value="1"/>
</dbReference>
<evidence type="ECO:0000256" key="3">
    <source>
        <dbReference type="RuleBase" id="RU363034"/>
    </source>
</evidence>
<dbReference type="PROSITE" id="PS00135">
    <property type="entry name" value="TRYPSIN_SER"/>
    <property type="match status" value="1"/>
</dbReference>
<dbReference type="InterPro" id="IPR001314">
    <property type="entry name" value="Peptidase_S1A"/>
</dbReference>
<protein>
    <submittedName>
        <fullName evidence="6">Serine protease grass-like</fullName>
    </submittedName>
</protein>
<dbReference type="Pfam" id="PF00089">
    <property type="entry name" value="Trypsin"/>
    <property type="match status" value="1"/>
</dbReference>
<keyword evidence="3" id="KW-0720">Serine protease</keyword>
<dbReference type="GO" id="GO:0004252">
    <property type="term" value="F:serine-type endopeptidase activity"/>
    <property type="evidence" value="ECO:0007669"/>
    <property type="project" value="InterPro"/>
</dbReference>
<proteinExistence type="inferred from homology"/>
<dbReference type="PROSITE" id="PS50240">
    <property type="entry name" value="TRYPSIN_DOM"/>
    <property type="match status" value="1"/>
</dbReference>
<dbReference type="GO" id="GO:0046872">
    <property type="term" value="F:metal ion binding"/>
    <property type="evidence" value="ECO:0007669"/>
    <property type="project" value="UniProtKB-KW"/>
</dbReference>
<feature type="domain" description="Peptidase S1" evidence="4">
    <location>
        <begin position="10"/>
        <end position="255"/>
    </location>
</feature>
<sequence length="279" mass="31434">MEPTMHLFMGINGHKTRVMTRPWVALLFLPDDMENCRCGGSLITKRFVLTAAHCLVMCPRKNEIKVRLGEHTLSSSKDCLFGFGRQICSPPVEDFDVEKIIIHEKCSLFKQINDIALLQLSQNVITQVHIRPICLPLTSDLRMKTFKLGQSYIANGWGTTELGGLSDTLLEMSFRNYQCPSQYNNKNVLCTNGRIQDTCKGDSGGPLTSKSIFFGSERYVQFGIISHGNWACGQGAGAFFTTVSPYMPWIIQKLAIHLMQDPNEQMLLFKNYVMPIIRG</sequence>
<dbReference type="GeneID" id="108077928"/>
<dbReference type="InterPro" id="IPR009003">
    <property type="entry name" value="Peptidase_S1_PA"/>
</dbReference>
<keyword evidence="3" id="KW-0378">Hydrolase</keyword>
<keyword evidence="1" id="KW-1015">Disulfide bond</keyword>
<keyword evidence="3" id="KW-0645">Protease</keyword>
<name>A0A6P4IDH1_DROKI</name>
<dbReference type="OMA" id="YINTEKC"/>
<dbReference type="CDD" id="cd00190">
    <property type="entry name" value="Tryp_SPc"/>
    <property type="match status" value="1"/>
</dbReference>
<reference evidence="5" key="1">
    <citation type="submission" date="2025-05" db="UniProtKB">
        <authorList>
            <consortium name="RefSeq"/>
        </authorList>
    </citation>
    <scope>NUCLEOTIDE SEQUENCE [LARGE SCALE GENOMIC DNA]</scope>
    <source>
        <strain evidence="5">14028-0561.14</strain>
    </source>
</reference>
<evidence type="ECO:0000256" key="2">
    <source>
        <dbReference type="ARBA" id="ARBA00024195"/>
    </source>
</evidence>
<evidence type="ECO:0000259" key="4">
    <source>
        <dbReference type="PROSITE" id="PS50240"/>
    </source>
</evidence>
<accession>A0A6P4IDH1</accession>
<dbReference type="InterPro" id="IPR033116">
    <property type="entry name" value="TRYPSIN_SER"/>
</dbReference>
<keyword evidence="5" id="KW-1185">Reference proteome</keyword>
<dbReference type="InterPro" id="IPR018114">
    <property type="entry name" value="TRYPSIN_HIS"/>
</dbReference>
<dbReference type="Proteomes" id="UP001652661">
    <property type="component" value="Chromosome 2R"/>
</dbReference>
<dbReference type="PROSITE" id="PS00134">
    <property type="entry name" value="TRYPSIN_HIS"/>
    <property type="match status" value="1"/>
</dbReference>
<comment type="similarity">
    <text evidence="2">Belongs to the peptidase S1 family. CLIP subfamily.</text>
</comment>
<dbReference type="InterPro" id="IPR051487">
    <property type="entry name" value="Ser/Thr_Proteases_Immune/Dev"/>
</dbReference>
<evidence type="ECO:0000313" key="5">
    <source>
        <dbReference type="Proteomes" id="UP001652661"/>
    </source>
</evidence>
<dbReference type="SMART" id="SM00020">
    <property type="entry name" value="Tryp_SPc"/>
    <property type="match status" value="1"/>
</dbReference>
<reference evidence="6" key="2">
    <citation type="submission" date="2025-08" db="UniProtKB">
        <authorList>
            <consortium name="RefSeq"/>
        </authorList>
    </citation>
    <scope>IDENTIFICATION</scope>
    <source>
        <strain evidence="6">14028-0561.14</strain>
        <tissue evidence="6">Whole fly</tissue>
    </source>
</reference>
<dbReference type="PRINTS" id="PR00722">
    <property type="entry name" value="CHYMOTRYPSIN"/>
</dbReference>
<dbReference type="InterPro" id="IPR001254">
    <property type="entry name" value="Trypsin_dom"/>
</dbReference>
<evidence type="ECO:0000313" key="6">
    <source>
        <dbReference type="RefSeq" id="XP_017026957.2"/>
    </source>
</evidence>
<dbReference type="AlphaFoldDB" id="A0A6P4IDH1"/>
<dbReference type="Gene3D" id="2.40.10.10">
    <property type="entry name" value="Trypsin-like serine proteases"/>
    <property type="match status" value="2"/>
</dbReference>
<organism evidence="5 6">
    <name type="scientific">Drosophila kikkawai</name>
    <name type="common">Fruit fly</name>
    <dbReference type="NCBI Taxonomy" id="30033"/>
    <lineage>
        <taxon>Eukaryota</taxon>
        <taxon>Metazoa</taxon>
        <taxon>Ecdysozoa</taxon>
        <taxon>Arthropoda</taxon>
        <taxon>Hexapoda</taxon>
        <taxon>Insecta</taxon>
        <taxon>Pterygota</taxon>
        <taxon>Neoptera</taxon>
        <taxon>Endopterygota</taxon>
        <taxon>Diptera</taxon>
        <taxon>Brachycera</taxon>
        <taxon>Muscomorpha</taxon>
        <taxon>Ephydroidea</taxon>
        <taxon>Drosophilidae</taxon>
        <taxon>Drosophila</taxon>
        <taxon>Sophophora</taxon>
    </lineage>
</organism>
<dbReference type="OrthoDB" id="8250810at2759"/>
<dbReference type="GO" id="GO:0006508">
    <property type="term" value="P:proteolysis"/>
    <property type="evidence" value="ECO:0007669"/>
    <property type="project" value="UniProtKB-KW"/>
</dbReference>